<gene>
    <name evidence="1" type="ORF">AMORRO_LOCUS14328</name>
</gene>
<organism evidence="1 2">
    <name type="scientific">Acaulospora morrowiae</name>
    <dbReference type="NCBI Taxonomy" id="94023"/>
    <lineage>
        <taxon>Eukaryota</taxon>
        <taxon>Fungi</taxon>
        <taxon>Fungi incertae sedis</taxon>
        <taxon>Mucoromycota</taxon>
        <taxon>Glomeromycotina</taxon>
        <taxon>Glomeromycetes</taxon>
        <taxon>Diversisporales</taxon>
        <taxon>Acaulosporaceae</taxon>
        <taxon>Acaulospora</taxon>
    </lineage>
</organism>
<feature type="non-terminal residue" evidence="1">
    <location>
        <position position="116"/>
    </location>
</feature>
<dbReference type="Proteomes" id="UP000789342">
    <property type="component" value="Unassembled WGS sequence"/>
</dbReference>
<evidence type="ECO:0000313" key="1">
    <source>
        <dbReference type="EMBL" id="CAG8735250.1"/>
    </source>
</evidence>
<evidence type="ECO:0000313" key="2">
    <source>
        <dbReference type="Proteomes" id="UP000789342"/>
    </source>
</evidence>
<proteinExistence type="predicted"/>
<dbReference type="AlphaFoldDB" id="A0A9N9IGK2"/>
<reference evidence="1" key="1">
    <citation type="submission" date="2021-06" db="EMBL/GenBank/DDBJ databases">
        <authorList>
            <person name="Kallberg Y."/>
            <person name="Tangrot J."/>
            <person name="Rosling A."/>
        </authorList>
    </citation>
    <scope>NUCLEOTIDE SEQUENCE</scope>
    <source>
        <strain evidence="1">CL551</strain>
    </source>
</reference>
<keyword evidence="2" id="KW-1185">Reference proteome</keyword>
<sequence>ICLTIRGNGDNGIAFWQIVERTSTDDTWGHKRSYLIYVSGRIGPNILKNNEQRGFSLLSQVSEDQLTLFISSVTLKFQILLRKLVAKRNAPPKRPYQEVASKLALSFYFIICISVT</sequence>
<comment type="caution">
    <text evidence="1">The sequence shown here is derived from an EMBL/GenBank/DDBJ whole genome shotgun (WGS) entry which is preliminary data.</text>
</comment>
<name>A0A9N9IGK2_9GLOM</name>
<protein>
    <submittedName>
        <fullName evidence="1">10917_t:CDS:1</fullName>
    </submittedName>
</protein>
<accession>A0A9N9IGK2</accession>
<dbReference type="EMBL" id="CAJVPV010027922">
    <property type="protein sequence ID" value="CAG8735250.1"/>
    <property type="molecule type" value="Genomic_DNA"/>
</dbReference>